<gene>
    <name evidence="1" type="ORF">PsorP6_001661</name>
</gene>
<organism evidence="1 2">
    <name type="scientific">Peronosclerospora sorghi</name>
    <dbReference type="NCBI Taxonomy" id="230839"/>
    <lineage>
        <taxon>Eukaryota</taxon>
        <taxon>Sar</taxon>
        <taxon>Stramenopiles</taxon>
        <taxon>Oomycota</taxon>
        <taxon>Peronosporomycetes</taxon>
        <taxon>Peronosporales</taxon>
        <taxon>Peronosporaceae</taxon>
        <taxon>Peronosclerospora</taxon>
    </lineage>
</organism>
<dbReference type="EMBL" id="CM047580">
    <property type="protein sequence ID" value="KAI9921774.1"/>
    <property type="molecule type" value="Genomic_DNA"/>
</dbReference>
<proteinExistence type="predicted"/>
<name>A0ACC0WSD1_9STRA</name>
<evidence type="ECO:0000313" key="2">
    <source>
        <dbReference type="Proteomes" id="UP001163321"/>
    </source>
</evidence>
<keyword evidence="2" id="KW-1185">Reference proteome</keyword>
<comment type="caution">
    <text evidence="1">The sequence shown here is derived from an EMBL/GenBank/DDBJ whole genome shotgun (WGS) entry which is preliminary data.</text>
</comment>
<sequence length="135" mass="15044">MVFGTIGDPQVDLQPLPPSQKKYPMVASVNSFEWLNKSCKHSRLVVSYFKLSPVSDRLLNSKFYQCNNNVRISNNFFCSFDSSTNADNAMSLIQTQPSLHRAHLDSASEDSYQHLQNLAFGHAVATGGVHPHLFG</sequence>
<protein>
    <submittedName>
        <fullName evidence="1">Uncharacterized protein</fullName>
    </submittedName>
</protein>
<evidence type="ECO:0000313" key="1">
    <source>
        <dbReference type="EMBL" id="KAI9921774.1"/>
    </source>
</evidence>
<accession>A0ACC0WSD1</accession>
<dbReference type="Proteomes" id="UP001163321">
    <property type="component" value="Chromosome 1"/>
</dbReference>
<reference evidence="1 2" key="1">
    <citation type="journal article" date="2022" name="bioRxiv">
        <title>The genome of the oomycete Peronosclerospora sorghi, a cosmopolitan pathogen of maize and sorghum, is inflated with dispersed pseudogenes.</title>
        <authorList>
            <person name="Fletcher K."/>
            <person name="Martin F."/>
            <person name="Isakeit T."/>
            <person name="Cavanaugh K."/>
            <person name="Magill C."/>
            <person name="Michelmore R."/>
        </authorList>
    </citation>
    <scope>NUCLEOTIDE SEQUENCE [LARGE SCALE GENOMIC DNA]</scope>
    <source>
        <strain evidence="1">P6</strain>
    </source>
</reference>